<dbReference type="Proteomes" id="UP000095283">
    <property type="component" value="Unplaced"/>
</dbReference>
<dbReference type="AlphaFoldDB" id="A0A1I7XJ56"/>
<reference evidence="2" key="1">
    <citation type="submission" date="2016-11" db="UniProtKB">
        <authorList>
            <consortium name="WormBaseParasite"/>
        </authorList>
    </citation>
    <scope>IDENTIFICATION</scope>
</reference>
<name>A0A1I7XJ56_HETBA</name>
<evidence type="ECO:0000313" key="1">
    <source>
        <dbReference type="Proteomes" id="UP000095283"/>
    </source>
</evidence>
<organism evidence="1 2">
    <name type="scientific">Heterorhabditis bacteriophora</name>
    <name type="common">Entomopathogenic nematode worm</name>
    <dbReference type="NCBI Taxonomy" id="37862"/>
    <lineage>
        <taxon>Eukaryota</taxon>
        <taxon>Metazoa</taxon>
        <taxon>Ecdysozoa</taxon>
        <taxon>Nematoda</taxon>
        <taxon>Chromadorea</taxon>
        <taxon>Rhabditida</taxon>
        <taxon>Rhabditina</taxon>
        <taxon>Rhabditomorpha</taxon>
        <taxon>Strongyloidea</taxon>
        <taxon>Heterorhabditidae</taxon>
        <taxon>Heterorhabditis</taxon>
    </lineage>
</organism>
<dbReference type="WBParaSite" id="Hba_17787">
    <property type="protein sequence ID" value="Hba_17787"/>
    <property type="gene ID" value="Hba_17787"/>
</dbReference>
<accession>A0A1I7XJ56</accession>
<protein>
    <submittedName>
        <fullName evidence="2">Hexosyltransferase</fullName>
    </submittedName>
</protein>
<proteinExistence type="predicted"/>
<keyword evidence="1" id="KW-1185">Reference proteome</keyword>
<sequence length="251" mass="28821">MCWFYYNENKINLSGTLSFFILRIVTCTMFSIPVASVRPLCSGNSNVCYVFQARARIQLLENHLPQVDDVVNGGRHVFSTILKAVINRNVDSLAPLVLGNGVIDAHRKGSWKLTEKQRQSLQVTEDDFIGFNGIVYNWNGFQTATSNLSRMIHDTWMVHKDALGKSLENPYFKYSIILGAILRKNELYDMVRSLPYNPSSERMVLRMPAGYGYVTPRHIIMKIDLCHEVTQEYPVELCEDAMIYDFHIHSF</sequence>
<evidence type="ECO:0000313" key="2">
    <source>
        <dbReference type="WBParaSite" id="Hba_17787"/>
    </source>
</evidence>